<dbReference type="Pfam" id="PF01867">
    <property type="entry name" value="Cas_Cas1"/>
    <property type="match status" value="1"/>
</dbReference>
<dbReference type="EMBL" id="VSSQ01016486">
    <property type="protein sequence ID" value="MPM57869.1"/>
    <property type="molecule type" value="Genomic_DNA"/>
</dbReference>
<dbReference type="InterPro" id="IPR050646">
    <property type="entry name" value="Cas1"/>
</dbReference>
<dbReference type="AlphaFoldDB" id="A0A645AXN6"/>
<keyword evidence="7" id="KW-0238">DNA-binding</keyword>
<accession>A0A645AXN6</accession>
<keyword evidence="1" id="KW-0540">Nuclease</keyword>
<keyword evidence="2" id="KW-0479">Metal-binding</keyword>
<evidence type="ECO:0000256" key="2">
    <source>
        <dbReference type="ARBA" id="ARBA00022723"/>
    </source>
</evidence>
<evidence type="ECO:0000256" key="8">
    <source>
        <dbReference type="ARBA" id="ARBA00023211"/>
    </source>
</evidence>
<organism evidence="9">
    <name type="scientific">bioreactor metagenome</name>
    <dbReference type="NCBI Taxonomy" id="1076179"/>
    <lineage>
        <taxon>unclassified sequences</taxon>
        <taxon>metagenomes</taxon>
        <taxon>ecological metagenomes</taxon>
    </lineage>
</organism>
<dbReference type="NCBIfam" id="TIGR00287">
    <property type="entry name" value="cas1"/>
    <property type="match status" value="1"/>
</dbReference>
<evidence type="ECO:0000256" key="5">
    <source>
        <dbReference type="ARBA" id="ARBA00022842"/>
    </source>
</evidence>
<dbReference type="NCBIfam" id="TIGR03639">
    <property type="entry name" value="cas1_NMENI"/>
    <property type="match status" value="1"/>
</dbReference>
<dbReference type="GO" id="GO:0043571">
    <property type="term" value="P:maintenance of CRISPR repeat elements"/>
    <property type="evidence" value="ECO:0007669"/>
    <property type="project" value="InterPro"/>
</dbReference>
<protein>
    <submittedName>
        <fullName evidence="9">CRISPR-associated endonuclease Cas1</fullName>
        <ecNumber evidence="9">3.1.-.-</ecNumber>
    </submittedName>
</protein>
<keyword evidence="5" id="KW-0460">Magnesium</keyword>
<keyword evidence="6" id="KW-0051">Antiviral defense</keyword>
<dbReference type="HAMAP" id="MF_01470">
    <property type="entry name" value="Cas1"/>
    <property type="match status" value="1"/>
</dbReference>
<evidence type="ECO:0000256" key="1">
    <source>
        <dbReference type="ARBA" id="ARBA00022722"/>
    </source>
</evidence>
<comment type="caution">
    <text evidence="9">The sequence shown here is derived from an EMBL/GenBank/DDBJ whole genome shotgun (WGS) entry which is preliminary data.</text>
</comment>
<dbReference type="InterPro" id="IPR019855">
    <property type="entry name" value="CRISPR-assoc_Cas1_NMENI"/>
</dbReference>
<dbReference type="GO" id="GO:0003677">
    <property type="term" value="F:DNA binding"/>
    <property type="evidence" value="ECO:0007669"/>
    <property type="project" value="UniProtKB-KW"/>
</dbReference>
<dbReference type="CDD" id="cd09720">
    <property type="entry name" value="Cas1_II"/>
    <property type="match status" value="1"/>
</dbReference>
<evidence type="ECO:0000256" key="7">
    <source>
        <dbReference type="ARBA" id="ARBA00023125"/>
    </source>
</evidence>
<dbReference type="PANTHER" id="PTHR34353:SF2">
    <property type="entry name" value="CRISPR-ASSOCIATED ENDONUCLEASE CAS1 1"/>
    <property type="match status" value="1"/>
</dbReference>
<evidence type="ECO:0000313" key="9">
    <source>
        <dbReference type="EMBL" id="MPM57869.1"/>
    </source>
</evidence>
<dbReference type="GO" id="GO:0004520">
    <property type="term" value="F:DNA endonuclease activity"/>
    <property type="evidence" value="ECO:0007669"/>
    <property type="project" value="InterPro"/>
</dbReference>
<reference evidence="9" key="1">
    <citation type="submission" date="2019-08" db="EMBL/GenBank/DDBJ databases">
        <authorList>
            <person name="Kucharzyk K."/>
            <person name="Murdoch R.W."/>
            <person name="Higgins S."/>
            <person name="Loffler F."/>
        </authorList>
    </citation>
    <scope>NUCLEOTIDE SEQUENCE</scope>
</reference>
<proteinExistence type="inferred from homology"/>
<dbReference type="PANTHER" id="PTHR34353">
    <property type="entry name" value="CRISPR-ASSOCIATED ENDONUCLEASE CAS1 1"/>
    <property type="match status" value="1"/>
</dbReference>
<dbReference type="EC" id="3.1.-.-" evidence="9"/>
<dbReference type="InterPro" id="IPR002729">
    <property type="entry name" value="CRISPR-assoc_Cas1"/>
</dbReference>
<dbReference type="Gene3D" id="3.100.10.20">
    <property type="entry name" value="CRISPR-associated endonuclease Cas1, N-terminal domain"/>
    <property type="match status" value="1"/>
</dbReference>
<dbReference type="GO" id="GO:0016787">
    <property type="term" value="F:hydrolase activity"/>
    <property type="evidence" value="ECO:0007669"/>
    <property type="project" value="UniProtKB-KW"/>
</dbReference>
<keyword evidence="3 9" id="KW-0255">Endonuclease</keyword>
<dbReference type="InterPro" id="IPR042206">
    <property type="entry name" value="CRISPR-assoc_Cas1_C"/>
</dbReference>
<name>A0A645AXN6_9ZZZZ</name>
<evidence type="ECO:0000256" key="3">
    <source>
        <dbReference type="ARBA" id="ARBA00022759"/>
    </source>
</evidence>
<dbReference type="InterPro" id="IPR042211">
    <property type="entry name" value="CRISPR-assoc_Cas1_N"/>
</dbReference>
<keyword evidence="8" id="KW-0464">Manganese</keyword>
<evidence type="ECO:0000256" key="6">
    <source>
        <dbReference type="ARBA" id="ARBA00023118"/>
    </source>
</evidence>
<dbReference type="GO" id="GO:0051607">
    <property type="term" value="P:defense response to virus"/>
    <property type="evidence" value="ECO:0007669"/>
    <property type="project" value="UniProtKB-KW"/>
</dbReference>
<gene>
    <name evidence="9" type="primary">cas1_22</name>
    <name evidence="9" type="ORF">SDC9_104693</name>
</gene>
<dbReference type="Gene3D" id="1.20.120.920">
    <property type="entry name" value="CRISPR-associated endonuclease Cas1, C-terminal domain"/>
    <property type="match status" value="1"/>
</dbReference>
<evidence type="ECO:0000256" key="4">
    <source>
        <dbReference type="ARBA" id="ARBA00022801"/>
    </source>
</evidence>
<sequence length="290" mass="33373">MTWRIVVVSGIAKLDLRLNYLVIRGRDLRKIHLSEISLLVIENTAVSLTAALLCELNKRKIKVVFCDERRNPYGELMPYYGSHDSTEKLRVQIKWKADNKQSVWREIVRGKIINQRNVLSKYEREQYSMLDEYAAKVELNDSTNREGHAAKVYFNALFGKDFTRHNNDPINSCLNYGYSVILSVVNRDIVSAGYFTQLGIFHDNTYNQYNLGSDLMEPFRPFVDDLVVEMGPEDITSAEKRRLIDLLNKEVTIDGKKNYLTNAIGIYCRSVLDSVCSGDLSVIKMCEYES</sequence>
<dbReference type="GO" id="GO:0046872">
    <property type="term" value="F:metal ion binding"/>
    <property type="evidence" value="ECO:0007669"/>
    <property type="project" value="UniProtKB-KW"/>
</dbReference>
<keyword evidence="4 9" id="KW-0378">Hydrolase</keyword>